<proteinExistence type="predicted"/>
<reference evidence="2 3" key="1">
    <citation type="submission" date="2024-04" db="EMBL/GenBank/DDBJ databases">
        <authorList>
            <consortium name="Genoscope - CEA"/>
            <person name="William W."/>
        </authorList>
    </citation>
    <scope>NUCLEOTIDE SEQUENCE [LARGE SCALE GENOMIC DNA]</scope>
</reference>
<keyword evidence="3" id="KW-1185">Reference proteome</keyword>
<organism evidence="2 3">
    <name type="scientific">Lymnaea stagnalis</name>
    <name type="common">Great pond snail</name>
    <name type="synonym">Helix stagnalis</name>
    <dbReference type="NCBI Taxonomy" id="6523"/>
    <lineage>
        <taxon>Eukaryota</taxon>
        <taxon>Metazoa</taxon>
        <taxon>Spiralia</taxon>
        <taxon>Lophotrochozoa</taxon>
        <taxon>Mollusca</taxon>
        <taxon>Gastropoda</taxon>
        <taxon>Heterobranchia</taxon>
        <taxon>Euthyneura</taxon>
        <taxon>Panpulmonata</taxon>
        <taxon>Hygrophila</taxon>
        <taxon>Lymnaeoidea</taxon>
        <taxon>Lymnaeidae</taxon>
        <taxon>Lymnaea</taxon>
    </lineage>
</organism>
<gene>
    <name evidence="2" type="ORF">GSLYS_00003879001</name>
</gene>
<evidence type="ECO:0000256" key="1">
    <source>
        <dbReference type="SAM" id="MobiDB-lite"/>
    </source>
</evidence>
<evidence type="ECO:0000313" key="3">
    <source>
        <dbReference type="Proteomes" id="UP001497497"/>
    </source>
</evidence>
<feature type="region of interest" description="Disordered" evidence="1">
    <location>
        <begin position="26"/>
        <end position="102"/>
    </location>
</feature>
<comment type="caution">
    <text evidence="2">The sequence shown here is derived from an EMBL/GenBank/DDBJ whole genome shotgun (WGS) entry which is preliminary data.</text>
</comment>
<dbReference type="AlphaFoldDB" id="A0AAV2HAC1"/>
<name>A0AAV2HAC1_LYMST</name>
<dbReference type="Proteomes" id="UP001497497">
    <property type="component" value="Unassembled WGS sequence"/>
</dbReference>
<dbReference type="EMBL" id="CAXITT010000054">
    <property type="protein sequence ID" value="CAL1529724.1"/>
    <property type="molecule type" value="Genomic_DNA"/>
</dbReference>
<evidence type="ECO:0000313" key="2">
    <source>
        <dbReference type="EMBL" id="CAL1529724.1"/>
    </source>
</evidence>
<feature type="compositionally biased region" description="Polar residues" evidence="1">
    <location>
        <begin position="29"/>
        <end position="38"/>
    </location>
</feature>
<sequence length="118" mass="13945">MAMNMHMEARRRQMFMERVCEARRRMALAQQQDNQGGTSSSFSSQSDPMVCQEQRMSNQTRQDMEQEDENVESYPLRQTYRPKKTNLPMPPKPKPCPSSLEGVKRDHVYKILHPYSEY</sequence>
<protein>
    <submittedName>
        <fullName evidence="2">Uncharacterized protein</fullName>
    </submittedName>
</protein>
<accession>A0AAV2HAC1</accession>